<evidence type="ECO:0000313" key="2">
    <source>
        <dbReference type="Proteomes" id="UP001055811"/>
    </source>
</evidence>
<name>A0ACB9DUK3_CICIN</name>
<keyword evidence="2" id="KW-1185">Reference proteome</keyword>
<reference evidence="2" key="1">
    <citation type="journal article" date="2022" name="Mol. Ecol. Resour.">
        <title>The genomes of chicory, endive, great burdock and yacon provide insights into Asteraceae palaeo-polyploidization history and plant inulin production.</title>
        <authorList>
            <person name="Fan W."/>
            <person name="Wang S."/>
            <person name="Wang H."/>
            <person name="Wang A."/>
            <person name="Jiang F."/>
            <person name="Liu H."/>
            <person name="Zhao H."/>
            <person name="Xu D."/>
            <person name="Zhang Y."/>
        </authorList>
    </citation>
    <scope>NUCLEOTIDE SEQUENCE [LARGE SCALE GENOMIC DNA]</scope>
    <source>
        <strain evidence="2">cv. Punajuju</strain>
    </source>
</reference>
<dbReference type="EMBL" id="CM042012">
    <property type="protein sequence ID" value="KAI3750247.1"/>
    <property type="molecule type" value="Genomic_DNA"/>
</dbReference>
<sequence length="346" mass="37601">MGVDERDSFFYKDVLPFAAMVMVEIMVVGGNTLYKSATANGTVNSYVFTFYIFLIGFIFILPSTFILHRRTSVPPMKFSIVVKIFCLSGLMYLSQLFGYIGLKYSSPTLSSIMSNLSPAFTFILAFFFRMEKIHIQSYTSQAKIIGTIVSISGAIIATLYSGPSLLSSSIGLNWIIGGILLASQYFLLAFALVAQAKIMLVYPVDVMVVFVFGLSGLLVAGLAGLVLAGDLNAWKLKADAILVTILYMGFSSGFLSVVIQIWILRLKGPVYAAMFKPLTIVIALIMGVLFLGDSLYLGSVMGGIIITIGFYGVVWGKAKEECPLPTQITAPLLQPHDALEQGPCID</sequence>
<organism evidence="1 2">
    <name type="scientific">Cichorium intybus</name>
    <name type="common">Chicory</name>
    <dbReference type="NCBI Taxonomy" id="13427"/>
    <lineage>
        <taxon>Eukaryota</taxon>
        <taxon>Viridiplantae</taxon>
        <taxon>Streptophyta</taxon>
        <taxon>Embryophyta</taxon>
        <taxon>Tracheophyta</taxon>
        <taxon>Spermatophyta</taxon>
        <taxon>Magnoliopsida</taxon>
        <taxon>eudicotyledons</taxon>
        <taxon>Gunneridae</taxon>
        <taxon>Pentapetalae</taxon>
        <taxon>asterids</taxon>
        <taxon>campanulids</taxon>
        <taxon>Asterales</taxon>
        <taxon>Asteraceae</taxon>
        <taxon>Cichorioideae</taxon>
        <taxon>Cichorieae</taxon>
        <taxon>Cichoriinae</taxon>
        <taxon>Cichorium</taxon>
    </lineage>
</organism>
<protein>
    <submittedName>
        <fullName evidence="1">Uncharacterized protein</fullName>
    </submittedName>
</protein>
<dbReference type="Proteomes" id="UP001055811">
    <property type="component" value="Linkage Group LG04"/>
</dbReference>
<reference evidence="1 2" key="2">
    <citation type="journal article" date="2022" name="Mol. Ecol. Resour.">
        <title>The genomes of chicory, endive, great burdock and yacon provide insights into Asteraceae paleo-polyploidization history and plant inulin production.</title>
        <authorList>
            <person name="Fan W."/>
            <person name="Wang S."/>
            <person name="Wang H."/>
            <person name="Wang A."/>
            <person name="Jiang F."/>
            <person name="Liu H."/>
            <person name="Zhao H."/>
            <person name="Xu D."/>
            <person name="Zhang Y."/>
        </authorList>
    </citation>
    <scope>NUCLEOTIDE SEQUENCE [LARGE SCALE GENOMIC DNA]</scope>
    <source>
        <strain evidence="2">cv. Punajuju</strain>
        <tissue evidence="1">Leaves</tissue>
    </source>
</reference>
<gene>
    <name evidence="1" type="ORF">L2E82_20880</name>
</gene>
<comment type="caution">
    <text evidence="1">The sequence shown here is derived from an EMBL/GenBank/DDBJ whole genome shotgun (WGS) entry which is preliminary data.</text>
</comment>
<evidence type="ECO:0000313" key="1">
    <source>
        <dbReference type="EMBL" id="KAI3750247.1"/>
    </source>
</evidence>
<proteinExistence type="predicted"/>
<accession>A0ACB9DUK3</accession>